<dbReference type="InterPro" id="IPR008914">
    <property type="entry name" value="PEBP"/>
</dbReference>
<dbReference type="Pfam" id="PF01161">
    <property type="entry name" value="PBP"/>
    <property type="match status" value="1"/>
</dbReference>
<protein>
    <submittedName>
        <fullName evidence="2">YbhB/YbcL family Raf kinase inhibitor-like protein</fullName>
    </submittedName>
</protein>
<proteinExistence type="predicted"/>
<sequence>MKLEIPGIVDDQAIPERFCFGIPASDGPMQLGENRNPAIHWSDLPEGTRSLVLICVDPDVPSVADDVNQEGKSIAKDLPRVDFYHWLMVDIDPGLGEIREGSCSEGVTAGGKDSPPGPTGSRQGLNDYTGFMAGNPDMEGQYFGYDGPCPPWNDERPHRYRFRLIATSLPRLNVDDAFRGPDVEAAIKGHVLGEASITGWYSLNPAVSDPPAGD</sequence>
<evidence type="ECO:0000313" key="3">
    <source>
        <dbReference type="Proteomes" id="UP001239019"/>
    </source>
</evidence>
<name>A0ABU0W9B5_9GAMM</name>
<evidence type="ECO:0000256" key="1">
    <source>
        <dbReference type="SAM" id="MobiDB-lite"/>
    </source>
</evidence>
<dbReference type="EMBL" id="JAVDDT010000008">
    <property type="protein sequence ID" value="MDQ2070627.1"/>
    <property type="molecule type" value="Genomic_DNA"/>
</dbReference>
<dbReference type="Gene3D" id="3.90.280.10">
    <property type="entry name" value="PEBP-like"/>
    <property type="match status" value="1"/>
</dbReference>
<dbReference type="CDD" id="cd00865">
    <property type="entry name" value="PEBP_bact_arch"/>
    <property type="match status" value="1"/>
</dbReference>
<dbReference type="InterPro" id="IPR036610">
    <property type="entry name" value="PEBP-like_sf"/>
</dbReference>
<dbReference type="RefSeq" id="WP_306729122.1">
    <property type="nucleotide sequence ID" value="NZ_JAVDDT010000008.1"/>
</dbReference>
<organism evidence="2 3">
    <name type="scientific">Natronospira bacteriovora</name>
    <dbReference type="NCBI Taxonomy" id="3069753"/>
    <lineage>
        <taxon>Bacteria</taxon>
        <taxon>Pseudomonadati</taxon>
        <taxon>Pseudomonadota</taxon>
        <taxon>Gammaproteobacteria</taxon>
        <taxon>Natronospirales</taxon>
        <taxon>Natronospiraceae</taxon>
        <taxon>Natronospira</taxon>
    </lineage>
</organism>
<dbReference type="GO" id="GO:0004860">
    <property type="term" value="F:protein kinase inhibitor activity"/>
    <property type="evidence" value="ECO:0007669"/>
    <property type="project" value="UniProtKB-KW"/>
</dbReference>
<reference evidence="2 3" key="1">
    <citation type="submission" date="2023-08" db="EMBL/GenBank/DDBJ databases">
        <title>Whole-genome sequencing of halo(alkali)philic microorganisms from hypersaline lakes.</title>
        <authorList>
            <person name="Sorokin D.Y."/>
            <person name="Abbas B."/>
            <person name="Merkel A.Y."/>
        </authorList>
    </citation>
    <scope>NUCLEOTIDE SEQUENCE [LARGE SCALE GENOMIC DNA]</scope>
    <source>
        <strain evidence="2 3">AB-CW4</strain>
    </source>
</reference>
<comment type="caution">
    <text evidence="2">The sequence shown here is derived from an EMBL/GenBank/DDBJ whole genome shotgun (WGS) entry which is preliminary data.</text>
</comment>
<evidence type="ECO:0000313" key="2">
    <source>
        <dbReference type="EMBL" id="MDQ2070627.1"/>
    </source>
</evidence>
<dbReference type="NCBIfam" id="TIGR00481">
    <property type="entry name" value="YbhB/YbcL family Raf kinase inhibitor-like protein"/>
    <property type="match status" value="1"/>
</dbReference>
<dbReference type="PANTHER" id="PTHR30289:SF1">
    <property type="entry name" value="PEBP (PHOSPHATIDYLETHANOLAMINE-BINDING PROTEIN) FAMILY PROTEIN"/>
    <property type="match status" value="1"/>
</dbReference>
<gene>
    <name evidence="2" type="ORF">RBH19_12170</name>
</gene>
<feature type="region of interest" description="Disordered" evidence="1">
    <location>
        <begin position="100"/>
        <end position="124"/>
    </location>
</feature>
<dbReference type="PANTHER" id="PTHR30289">
    <property type="entry name" value="UNCHARACTERIZED PROTEIN YBCL-RELATED"/>
    <property type="match status" value="1"/>
</dbReference>
<dbReference type="InterPro" id="IPR005247">
    <property type="entry name" value="YbhB_YbcL/LppC-like"/>
</dbReference>
<keyword evidence="3" id="KW-1185">Reference proteome</keyword>
<dbReference type="SUPFAM" id="SSF49777">
    <property type="entry name" value="PEBP-like"/>
    <property type="match status" value="1"/>
</dbReference>
<keyword evidence="2" id="KW-0649">Protein kinase inhibitor</keyword>
<dbReference type="Proteomes" id="UP001239019">
    <property type="component" value="Unassembled WGS sequence"/>
</dbReference>
<accession>A0ABU0W9B5</accession>